<proteinExistence type="inferred from homology"/>
<dbReference type="GO" id="GO:0005739">
    <property type="term" value="C:mitochondrion"/>
    <property type="evidence" value="ECO:0007669"/>
    <property type="project" value="UniProtKB-SubCell"/>
</dbReference>
<dbReference type="GO" id="GO:0003747">
    <property type="term" value="F:translation release factor activity"/>
    <property type="evidence" value="ECO:0007669"/>
    <property type="project" value="InterPro"/>
</dbReference>
<dbReference type="Gene3D" id="3.30.160.20">
    <property type="match status" value="2"/>
</dbReference>
<comment type="subcellular location">
    <subcellularLocation>
        <location evidence="1">Mitochondrion</location>
    </subcellularLocation>
</comment>
<name>A0A8S9XLB1_APOLU</name>
<evidence type="ECO:0000313" key="7">
    <source>
        <dbReference type="EMBL" id="KAF6209800.1"/>
    </source>
</evidence>
<dbReference type="InterPro" id="IPR052405">
    <property type="entry name" value="Mito_Transl_Release_Factor"/>
</dbReference>
<dbReference type="Proteomes" id="UP000466442">
    <property type="component" value="Unassembled WGS sequence"/>
</dbReference>
<dbReference type="EMBL" id="WIXP02000006">
    <property type="protein sequence ID" value="KAF6209800.1"/>
    <property type="molecule type" value="Genomic_DNA"/>
</dbReference>
<dbReference type="CDD" id="cd20272">
    <property type="entry name" value="Complex1_LYR_MIEF1-MP"/>
    <property type="match status" value="1"/>
</dbReference>
<feature type="domain" description="Prokaryotic-type class I peptide chain release factors" evidence="5">
    <location>
        <begin position="127"/>
        <end position="225"/>
    </location>
</feature>
<dbReference type="PANTHER" id="PTHR46203:SF1">
    <property type="entry name" value="MITOCHONDRIAL TRANSLATION RELEASE FACTOR IN RESCUE"/>
    <property type="match status" value="1"/>
</dbReference>
<dbReference type="Pfam" id="PF00472">
    <property type="entry name" value="RF-1"/>
    <property type="match status" value="1"/>
</dbReference>
<dbReference type="Pfam" id="PF05347">
    <property type="entry name" value="Complex1_LYR"/>
    <property type="match status" value="1"/>
</dbReference>
<protein>
    <recommendedName>
        <fullName evidence="9">Prokaryotic-type class I peptide chain release factors domain-containing protein</fullName>
    </recommendedName>
</protein>
<organism evidence="7 8">
    <name type="scientific">Apolygus lucorum</name>
    <name type="common">Small green plant bug</name>
    <name type="synonym">Lygocoris lucorum</name>
    <dbReference type="NCBI Taxonomy" id="248454"/>
    <lineage>
        <taxon>Eukaryota</taxon>
        <taxon>Metazoa</taxon>
        <taxon>Ecdysozoa</taxon>
        <taxon>Arthropoda</taxon>
        <taxon>Hexapoda</taxon>
        <taxon>Insecta</taxon>
        <taxon>Pterygota</taxon>
        <taxon>Neoptera</taxon>
        <taxon>Paraneoptera</taxon>
        <taxon>Hemiptera</taxon>
        <taxon>Heteroptera</taxon>
        <taxon>Panheteroptera</taxon>
        <taxon>Cimicomorpha</taxon>
        <taxon>Miridae</taxon>
        <taxon>Mirini</taxon>
        <taxon>Apolygus</taxon>
    </lineage>
</organism>
<feature type="domain" description="Complex 1 LYR protein" evidence="6">
    <location>
        <begin position="8"/>
        <end position="60"/>
    </location>
</feature>
<evidence type="ECO:0000256" key="1">
    <source>
        <dbReference type="ARBA" id="ARBA00004173"/>
    </source>
</evidence>
<dbReference type="InterPro" id="IPR000352">
    <property type="entry name" value="Pep_chain_release_fac_I"/>
</dbReference>
<dbReference type="PANTHER" id="PTHR46203">
    <property type="entry name" value="PROBABLE PEPTIDE CHAIN RELEASE FACTOR C12ORF65"/>
    <property type="match status" value="1"/>
</dbReference>
<comment type="similarity">
    <text evidence="2">Belongs to the prokaryotic/mitochondrial release factor family.</text>
</comment>
<keyword evidence="3" id="KW-0809">Transit peptide</keyword>
<dbReference type="InterPro" id="IPR045300">
    <property type="entry name" value="Complex1_LYR_MIEF1-MP"/>
</dbReference>
<sequence>MSAPTAKDVISLYKQLLRYGNQLRYTDRSYFIKRVREEFKSNKQLSTAEEREFFYSRGKEVPVLKEKDIEEQFITGSGPGGSNVAKNNNCALLRHIPTGGFLGLVRGFSTSSPSRFKDVERSLVPVLNEDEIDEQFVKGSGPGGQNVNKRANCVVLRHIPSGIVVKCHESRLLETNRKLAREKLVTKLDNMLNGENSVENQIKAINEKKSSAAERKKNKLRDLKERSTTTCCHIVRIEMFGNVARTPHSQGPSPTTIMKPSSSVCVVFSLTQHVPPLLTSKYCVSTSCTSLIIQFRISHQPSTGNLCLVNIIEESTLQIAMCLS</sequence>
<evidence type="ECO:0000259" key="5">
    <source>
        <dbReference type="Pfam" id="PF00472"/>
    </source>
</evidence>
<gene>
    <name evidence="7" type="ORF">GE061_015550</name>
</gene>
<keyword evidence="4" id="KW-0496">Mitochondrion</keyword>
<evidence type="ECO:0000259" key="6">
    <source>
        <dbReference type="Pfam" id="PF05347"/>
    </source>
</evidence>
<dbReference type="InterPro" id="IPR045853">
    <property type="entry name" value="Pep_chain_release_fac_I_sf"/>
</dbReference>
<dbReference type="InterPro" id="IPR008011">
    <property type="entry name" value="Complex1_LYR_dom"/>
</dbReference>
<dbReference type="OrthoDB" id="277888at2759"/>
<evidence type="ECO:0000256" key="2">
    <source>
        <dbReference type="ARBA" id="ARBA00010835"/>
    </source>
</evidence>
<accession>A0A8S9XLB1</accession>
<keyword evidence="8" id="KW-1185">Reference proteome</keyword>
<evidence type="ECO:0000256" key="4">
    <source>
        <dbReference type="ARBA" id="ARBA00023128"/>
    </source>
</evidence>
<comment type="caution">
    <text evidence="7">The sequence shown here is derived from an EMBL/GenBank/DDBJ whole genome shotgun (WGS) entry which is preliminary data.</text>
</comment>
<dbReference type="AlphaFoldDB" id="A0A8S9XLB1"/>
<evidence type="ECO:0000313" key="8">
    <source>
        <dbReference type="Proteomes" id="UP000466442"/>
    </source>
</evidence>
<reference evidence="7" key="1">
    <citation type="journal article" date="2021" name="Mol. Ecol. Resour.">
        <title>Apolygus lucorum genome provides insights into omnivorousness and mesophyll feeding.</title>
        <authorList>
            <person name="Liu Y."/>
            <person name="Liu H."/>
            <person name="Wang H."/>
            <person name="Huang T."/>
            <person name="Liu B."/>
            <person name="Yang B."/>
            <person name="Yin L."/>
            <person name="Li B."/>
            <person name="Zhang Y."/>
            <person name="Zhang S."/>
            <person name="Jiang F."/>
            <person name="Zhang X."/>
            <person name="Ren Y."/>
            <person name="Wang B."/>
            <person name="Wang S."/>
            <person name="Lu Y."/>
            <person name="Wu K."/>
            <person name="Fan W."/>
            <person name="Wang G."/>
        </authorList>
    </citation>
    <scope>NUCLEOTIDE SEQUENCE</scope>
    <source>
        <strain evidence="7">12Hb</strain>
    </source>
</reference>
<evidence type="ECO:0000256" key="3">
    <source>
        <dbReference type="ARBA" id="ARBA00022946"/>
    </source>
</evidence>
<dbReference type="SUPFAM" id="SSF75620">
    <property type="entry name" value="Release factor"/>
    <property type="match status" value="2"/>
</dbReference>
<evidence type="ECO:0008006" key="9">
    <source>
        <dbReference type="Google" id="ProtNLM"/>
    </source>
</evidence>